<dbReference type="Proteomes" id="UP000315525">
    <property type="component" value="Unassembled WGS sequence"/>
</dbReference>
<evidence type="ECO:0000256" key="9">
    <source>
        <dbReference type="SAM" id="Phobius"/>
    </source>
</evidence>
<evidence type="ECO:0000256" key="2">
    <source>
        <dbReference type="ARBA" id="ARBA00022448"/>
    </source>
</evidence>
<keyword evidence="4 9" id="KW-0812">Transmembrane</keyword>
<keyword evidence="8 9" id="KW-0472">Membrane</keyword>
<gene>
    <name evidence="12" type="ORF">E3J62_08215</name>
</gene>
<evidence type="ECO:0000256" key="1">
    <source>
        <dbReference type="ARBA" id="ARBA00004651"/>
    </source>
</evidence>
<dbReference type="Gene3D" id="1.20.1560.10">
    <property type="entry name" value="ABC transporter type 1, transmembrane domain"/>
    <property type="match status" value="1"/>
</dbReference>
<keyword evidence="3" id="KW-1003">Cell membrane</keyword>
<protein>
    <submittedName>
        <fullName evidence="12">ABC transporter ATP-binding protein</fullName>
    </submittedName>
</protein>
<evidence type="ECO:0000256" key="6">
    <source>
        <dbReference type="ARBA" id="ARBA00022840"/>
    </source>
</evidence>
<keyword evidence="5" id="KW-0547">Nucleotide-binding</keyword>
<dbReference type="InterPro" id="IPR003593">
    <property type="entry name" value="AAA+_ATPase"/>
</dbReference>
<keyword evidence="6 12" id="KW-0067">ATP-binding</keyword>
<proteinExistence type="predicted"/>
<dbReference type="InterPro" id="IPR017871">
    <property type="entry name" value="ABC_transporter-like_CS"/>
</dbReference>
<dbReference type="GO" id="GO:0005886">
    <property type="term" value="C:plasma membrane"/>
    <property type="evidence" value="ECO:0007669"/>
    <property type="project" value="UniProtKB-SubCell"/>
</dbReference>
<dbReference type="PANTHER" id="PTHR43394">
    <property type="entry name" value="ATP-DEPENDENT PERMEASE MDL1, MITOCHONDRIAL"/>
    <property type="match status" value="1"/>
</dbReference>
<dbReference type="EMBL" id="SOJN01000093">
    <property type="protein sequence ID" value="TET45177.1"/>
    <property type="molecule type" value="Genomic_DNA"/>
</dbReference>
<evidence type="ECO:0000313" key="13">
    <source>
        <dbReference type="Proteomes" id="UP000315525"/>
    </source>
</evidence>
<dbReference type="AlphaFoldDB" id="A0A523URJ8"/>
<dbReference type="Gene3D" id="3.40.50.300">
    <property type="entry name" value="P-loop containing nucleotide triphosphate hydrolases"/>
    <property type="match status" value="1"/>
</dbReference>
<accession>A0A523URJ8</accession>
<keyword evidence="2" id="KW-0813">Transport</keyword>
<organism evidence="12 13">
    <name type="scientific">candidate division TA06 bacterium</name>
    <dbReference type="NCBI Taxonomy" id="2250710"/>
    <lineage>
        <taxon>Bacteria</taxon>
        <taxon>Bacteria division TA06</taxon>
    </lineage>
</organism>
<feature type="transmembrane region" description="Helical" evidence="9">
    <location>
        <begin position="93"/>
        <end position="114"/>
    </location>
</feature>
<dbReference type="InterPro" id="IPR011527">
    <property type="entry name" value="ABC1_TM_dom"/>
</dbReference>
<evidence type="ECO:0000313" key="12">
    <source>
        <dbReference type="EMBL" id="TET45177.1"/>
    </source>
</evidence>
<sequence>MALLKLRIGAATTEARLKDLRRIYSYFGTHLRPYYGKFSVALACTFGVILMNLLRPWPIKVVFDYVLFDGEKPFRLGPIVVPLDVLTGSKVKVLTIACSAIIGIAILSGILNYFQTWLVASSGQGVVFAIRRRLFRHLQNLSLSFHDKSRSGDLLMRLTGDINMLKEMLVASVLTFLSSFLILFGMIAIMFWMDWGLTLAALSVVPFLFLAVFRISGEIGRASRRQRKKESALATIAHEAMSSIKLVQSFARQELENVRFKKYSRKSFKTGLRATRLEAQLYRAVEIILAFGTCFVIWFGVRKVLGGALTPGDLIVFMAYLRQMYRPIRDISKLTKRVAKAMACGERVIEVLEVEPKIRDSKHAVEAPRFRGAISFKNVNFSYEPEKSALKNVSFSIKPGQFVAIVGPTGAGKSTIVGLILRLHDPQEGRIRIDGDNIRHYKLESLREQIGIVLQEPILFGFSIRENIAYGKPDASIEEIISAAGQANAHEFIARLPDGYETILGERGATLSVGQRQRISIARAIIKDAPILILDEPSMGLDPETDMKVREAIGRLAKGRTILVIAHRLSTVHQADQILLLDHGELVEKGTHNELLERSDLYNRLYKMQFTEEGLGSVSSQSSNPGT</sequence>
<feature type="transmembrane region" description="Helical" evidence="9">
    <location>
        <begin position="169"/>
        <end position="193"/>
    </location>
</feature>
<dbReference type="SUPFAM" id="SSF52540">
    <property type="entry name" value="P-loop containing nucleoside triphosphate hydrolases"/>
    <property type="match status" value="1"/>
</dbReference>
<feature type="domain" description="ABC transmembrane type-1" evidence="11">
    <location>
        <begin position="40"/>
        <end position="340"/>
    </location>
</feature>
<dbReference type="PROSITE" id="PS00211">
    <property type="entry name" value="ABC_TRANSPORTER_1"/>
    <property type="match status" value="1"/>
</dbReference>
<keyword evidence="7 9" id="KW-1133">Transmembrane helix</keyword>
<dbReference type="InterPro" id="IPR036640">
    <property type="entry name" value="ABC1_TM_sf"/>
</dbReference>
<dbReference type="GO" id="GO:0015421">
    <property type="term" value="F:ABC-type oligopeptide transporter activity"/>
    <property type="evidence" value="ECO:0007669"/>
    <property type="project" value="TreeGrafter"/>
</dbReference>
<feature type="transmembrane region" description="Helical" evidence="9">
    <location>
        <begin position="199"/>
        <end position="217"/>
    </location>
</feature>
<dbReference type="Pfam" id="PF00664">
    <property type="entry name" value="ABC_membrane"/>
    <property type="match status" value="1"/>
</dbReference>
<comment type="caution">
    <text evidence="12">The sequence shown here is derived from an EMBL/GenBank/DDBJ whole genome shotgun (WGS) entry which is preliminary data.</text>
</comment>
<dbReference type="SMART" id="SM00382">
    <property type="entry name" value="AAA"/>
    <property type="match status" value="1"/>
</dbReference>
<feature type="domain" description="ABC transporter" evidence="10">
    <location>
        <begin position="374"/>
        <end position="608"/>
    </location>
</feature>
<dbReference type="GO" id="GO:0005524">
    <property type="term" value="F:ATP binding"/>
    <property type="evidence" value="ECO:0007669"/>
    <property type="project" value="UniProtKB-KW"/>
</dbReference>
<dbReference type="GO" id="GO:0016887">
    <property type="term" value="F:ATP hydrolysis activity"/>
    <property type="evidence" value="ECO:0007669"/>
    <property type="project" value="InterPro"/>
</dbReference>
<name>A0A523URJ8_UNCT6</name>
<dbReference type="InterPro" id="IPR027417">
    <property type="entry name" value="P-loop_NTPase"/>
</dbReference>
<comment type="subcellular location">
    <subcellularLocation>
        <location evidence="1">Cell membrane</location>
        <topology evidence="1">Multi-pass membrane protein</topology>
    </subcellularLocation>
</comment>
<dbReference type="InterPro" id="IPR003439">
    <property type="entry name" value="ABC_transporter-like_ATP-bd"/>
</dbReference>
<evidence type="ECO:0000259" key="11">
    <source>
        <dbReference type="PROSITE" id="PS50929"/>
    </source>
</evidence>
<dbReference type="PROSITE" id="PS50929">
    <property type="entry name" value="ABC_TM1F"/>
    <property type="match status" value="1"/>
</dbReference>
<dbReference type="PROSITE" id="PS50893">
    <property type="entry name" value="ABC_TRANSPORTER_2"/>
    <property type="match status" value="1"/>
</dbReference>
<dbReference type="FunFam" id="3.40.50.300:FF:000221">
    <property type="entry name" value="Multidrug ABC transporter ATP-binding protein"/>
    <property type="match status" value="1"/>
</dbReference>
<dbReference type="Pfam" id="PF00005">
    <property type="entry name" value="ABC_tran"/>
    <property type="match status" value="1"/>
</dbReference>
<feature type="transmembrane region" description="Helical" evidence="9">
    <location>
        <begin position="34"/>
        <end position="54"/>
    </location>
</feature>
<evidence type="ECO:0000256" key="5">
    <source>
        <dbReference type="ARBA" id="ARBA00022741"/>
    </source>
</evidence>
<dbReference type="SUPFAM" id="SSF90123">
    <property type="entry name" value="ABC transporter transmembrane region"/>
    <property type="match status" value="1"/>
</dbReference>
<reference evidence="12 13" key="1">
    <citation type="submission" date="2019-03" db="EMBL/GenBank/DDBJ databases">
        <title>Metabolic potential of uncultured bacteria and archaea associated with petroleum seepage in deep-sea sediments.</title>
        <authorList>
            <person name="Dong X."/>
            <person name="Hubert C."/>
        </authorList>
    </citation>
    <scope>NUCLEOTIDE SEQUENCE [LARGE SCALE GENOMIC DNA]</scope>
    <source>
        <strain evidence="12">E44_bin18</strain>
    </source>
</reference>
<evidence type="ECO:0000256" key="4">
    <source>
        <dbReference type="ARBA" id="ARBA00022692"/>
    </source>
</evidence>
<dbReference type="PANTHER" id="PTHR43394:SF1">
    <property type="entry name" value="ATP-BINDING CASSETTE SUB-FAMILY B MEMBER 10, MITOCHONDRIAL"/>
    <property type="match status" value="1"/>
</dbReference>
<evidence type="ECO:0000256" key="3">
    <source>
        <dbReference type="ARBA" id="ARBA00022475"/>
    </source>
</evidence>
<evidence type="ECO:0000259" key="10">
    <source>
        <dbReference type="PROSITE" id="PS50893"/>
    </source>
</evidence>
<dbReference type="InterPro" id="IPR039421">
    <property type="entry name" value="Type_1_exporter"/>
</dbReference>
<evidence type="ECO:0000256" key="8">
    <source>
        <dbReference type="ARBA" id="ARBA00023136"/>
    </source>
</evidence>
<feature type="transmembrane region" description="Helical" evidence="9">
    <location>
        <begin position="281"/>
        <end position="298"/>
    </location>
</feature>
<dbReference type="CDD" id="cd18564">
    <property type="entry name" value="ABC_6TM_exporter_like"/>
    <property type="match status" value="1"/>
</dbReference>
<evidence type="ECO:0000256" key="7">
    <source>
        <dbReference type="ARBA" id="ARBA00022989"/>
    </source>
</evidence>